<name>A0A0F9TP98_9ZZZZ</name>
<evidence type="ECO:0000256" key="1">
    <source>
        <dbReference type="SAM" id="MobiDB-lite"/>
    </source>
</evidence>
<sequence length="74" mass="7671">MGKNIGYYPKGPINQHKMMATGAGLRKANTSDEETVPSPWGEGTSHPGKVRQSGTSTGSGGGKSVPRTSKMTPP</sequence>
<comment type="caution">
    <text evidence="2">The sequence shown here is derived from an EMBL/GenBank/DDBJ whole genome shotgun (WGS) entry which is preliminary data.</text>
</comment>
<gene>
    <name evidence="2" type="ORF">LCGC14_0367330</name>
</gene>
<organism evidence="2">
    <name type="scientific">marine sediment metagenome</name>
    <dbReference type="NCBI Taxonomy" id="412755"/>
    <lineage>
        <taxon>unclassified sequences</taxon>
        <taxon>metagenomes</taxon>
        <taxon>ecological metagenomes</taxon>
    </lineage>
</organism>
<evidence type="ECO:0000313" key="2">
    <source>
        <dbReference type="EMBL" id="KKN76762.1"/>
    </source>
</evidence>
<feature type="region of interest" description="Disordered" evidence="1">
    <location>
        <begin position="1"/>
        <end position="74"/>
    </location>
</feature>
<protein>
    <submittedName>
        <fullName evidence="2">Uncharacterized protein</fullName>
    </submittedName>
</protein>
<accession>A0A0F9TP98</accession>
<proteinExistence type="predicted"/>
<reference evidence="2" key="1">
    <citation type="journal article" date="2015" name="Nature">
        <title>Complex archaea that bridge the gap between prokaryotes and eukaryotes.</title>
        <authorList>
            <person name="Spang A."/>
            <person name="Saw J.H."/>
            <person name="Jorgensen S.L."/>
            <person name="Zaremba-Niedzwiedzka K."/>
            <person name="Martijn J."/>
            <person name="Lind A.E."/>
            <person name="van Eijk R."/>
            <person name="Schleper C."/>
            <person name="Guy L."/>
            <person name="Ettema T.J."/>
        </authorList>
    </citation>
    <scope>NUCLEOTIDE SEQUENCE</scope>
</reference>
<dbReference type="AlphaFoldDB" id="A0A0F9TP98"/>
<dbReference type="EMBL" id="LAZR01000290">
    <property type="protein sequence ID" value="KKN76762.1"/>
    <property type="molecule type" value="Genomic_DNA"/>
</dbReference>